<keyword evidence="2" id="KW-0662">Pyridine nucleotide biosynthesis</keyword>
<keyword evidence="3" id="KW-0521">NADP</keyword>
<dbReference type="Pfam" id="PF03447">
    <property type="entry name" value="NAD_binding_3"/>
    <property type="match status" value="1"/>
</dbReference>
<feature type="domain" description="Aspartate dehydrogenase" evidence="6">
    <location>
        <begin position="173"/>
        <end position="259"/>
    </location>
</feature>
<evidence type="ECO:0000256" key="1">
    <source>
        <dbReference type="ARBA" id="ARBA00008331"/>
    </source>
</evidence>
<evidence type="ECO:0000256" key="5">
    <source>
        <dbReference type="ARBA" id="ARBA00023027"/>
    </source>
</evidence>
<dbReference type="InterPro" id="IPR002811">
    <property type="entry name" value="Asp_DH"/>
</dbReference>
<dbReference type="HAMAP" id="MF_01265">
    <property type="entry name" value="NadX"/>
    <property type="match status" value="1"/>
</dbReference>
<dbReference type="InterPro" id="IPR005106">
    <property type="entry name" value="Asp/hSer_DH_NAD-bd"/>
</dbReference>
<dbReference type="GO" id="GO:0050661">
    <property type="term" value="F:NADP binding"/>
    <property type="evidence" value="ECO:0007669"/>
    <property type="project" value="InterPro"/>
</dbReference>
<dbReference type="PANTHER" id="PTHR31873">
    <property type="entry name" value="L-ASPARTATE DEHYDROGENASE-RELATED"/>
    <property type="match status" value="1"/>
</dbReference>
<dbReference type="PANTHER" id="PTHR31873:SF6">
    <property type="entry name" value="ASPARTATE DEHYDROGENASE DOMAIN-CONTAINING PROTEIN"/>
    <property type="match status" value="1"/>
</dbReference>
<keyword evidence="5" id="KW-0520">NAD</keyword>
<dbReference type="InterPro" id="IPR011182">
    <property type="entry name" value="L-Asp_DH"/>
</dbReference>
<dbReference type="GO" id="GO:0009435">
    <property type="term" value="P:NAD+ biosynthetic process"/>
    <property type="evidence" value="ECO:0007669"/>
    <property type="project" value="InterPro"/>
</dbReference>
<dbReference type="Pfam" id="PF01958">
    <property type="entry name" value="Asp_DH_C"/>
    <property type="match status" value="1"/>
</dbReference>
<dbReference type="GO" id="GO:0033735">
    <property type="term" value="F:aspartate dehydrogenase [NAD(P)+] activity"/>
    <property type="evidence" value="ECO:0007669"/>
    <property type="project" value="InterPro"/>
</dbReference>
<sequence length="275" mass="30169">MNSSRRKLRVGIVGCGAIGSRIAHSICHELKPDCLISGLYDVLEEKTFQLEKKLSLRNKVYPSLEELIKNCDFVVEAVNAKNTRSIIRQALQAKRSVLVMSVGKMLNAQDLFKLAKINKCNLLLPSGAIAGIDAIKAASLVGIDTLTLTTRKPIAGFKDNVYFLKKGVDLSQIKKETIIFEGGVEEAVRLFPQNINVAATIALASGVKKKMVIRILTSPRYKINSHEIEMTGSFGRMVTRTENCICPDNPKTSYLAVLSGIQTLKQFCEGVLIGT</sequence>
<dbReference type="PIRSF" id="PIRSF005227">
    <property type="entry name" value="Asp_dh_NAD_syn"/>
    <property type="match status" value="1"/>
</dbReference>
<dbReference type="InterPro" id="IPR036291">
    <property type="entry name" value="NAD(P)-bd_dom_sf"/>
</dbReference>
<evidence type="ECO:0000256" key="2">
    <source>
        <dbReference type="ARBA" id="ARBA00022642"/>
    </source>
</evidence>
<reference evidence="8" key="1">
    <citation type="submission" date="2018-06" db="EMBL/GenBank/DDBJ databases">
        <authorList>
            <person name="Zhirakovskaya E."/>
        </authorList>
    </citation>
    <scope>NUCLEOTIDE SEQUENCE</scope>
</reference>
<dbReference type="Gene3D" id="3.30.360.10">
    <property type="entry name" value="Dihydrodipicolinate Reductase, domain 2"/>
    <property type="match status" value="1"/>
</dbReference>
<dbReference type="AlphaFoldDB" id="A0A3B1DTC6"/>
<dbReference type="Gene3D" id="3.40.50.720">
    <property type="entry name" value="NAD(P)-binding Rossmann-like Domain"/>
    <property type="match status" value="1"/>
</dbReference>
<protein>
    <submittedName>
        <fullName evidence="8">Uncharacterized protein</fullName>
    </submittedName>
</protein>
<dbReference type="InterPro" id="IPR020626">
    <property type="entry name" value="Asp_DH_prok"/>
</dbReference>
<feature type="domain" description="Aspartate/homoserine dehydrogenase NAD-binding" evidence="7">
    <location>
        <begin position="14"/>
        <end position="125"/>
    </location>
</feature>
<proteinExistence type="inferred from homology"/>
<evidence type="ECO:0000259" key="6">
    <source>
        <dbReference type="Pfam" id="PF01958"/>
    </source>
</evidence>
<evidence type="ECO:0000256" key="4">
    <source>
        <dbReference type="ARBA" id="ARBA00023002"/>
    </source>
</evidence>
<dbReference type="SUPFAM" id="SSF51735">
    <property type="entry name" value="NAD(P)-binding Rossmann-fold domains"/>
    <property type="match status" value="1"/>
</dbReference>
<gene>
    <name evidence="8" type="ORF">MNBD_UNCLBAC01-148</name>
</gene>
<evidence type="ECO:0000259" key="7">
    <source>
        <dbReference type="Pfam" id="PF03447"/>
    </source>
</evidence>
<keyword evidence="4" id="KW-0560">Oxidoreductase</keyword>
<accession>A0A3B1DTC6</accession>
<dbReference type="EMBL" id="UOGJ01000027">
    <property type="protein sequence ID" value="VAX35085.1"/>
    <property type="molecule type" value="Genomic_DNA"/>
</dbReference>
<organism evidence="8">
    <name type="scientific">hydrothermal vent metagenome</name>
    <dbReference type="NCBI Taxonomy" id="652676"/>
    <lineage>
        <taxon>unclassified sequences</taxon>
        <taxon>metagenomes</taxon>
        <taxon>ecological metagenomes</taxon>
    </lineage>
</organism>
<comment type="similarity">
    <text evidence="1">Belongs to the L-aspartate dehydrogenase family.</text>
</comment>
<name>A0A3B1DTC6_9ZZZZ</name>
<evidence type="ECO:0000256" key="3">
    <source>
        <dbReference type="ARBA" id="ARBA00022857"/>
    </source>
</evidence>
<dbReference type="SUPFAM" id="SSF55347">
    <property type="entry name" value="Glyceraldehyde-3-phosphate dehydrogenase-like, C-terminal domain"/>
    <property type="match status" value="1"/>
</dbReference>
<evidence type="ECO:0000313" key="8">
    <source>
        <dbReference type="EMBL" id="VAX35085.1"/>
    </source>
</evidence>